<feature type="region of interest" description="Disordered" evidence="2">
    <location>
        <begin position="1"/>
        <end position="25"/>
    </location>
</feature>
<evidence type="ECO:0000259" key="3">
    <source>
        <dbReference type="Pfam" id="PF02872"/>
    </source>
</evidence>
<evidence type="ECO:0000256" key="2">
    <source>
        <dbReference type="SAM" id="MobiDB-lite"/>
    </source>
</evidence>
<accession>A0A2C6KXE3</accession>
<dbReference type="GO" id="GO:0009166">
    <property type="term" value="P:nucleotide catabolic process"/>
    <property type="evidence" value="ECO:0007669"/>
    <property type="project" value="InterPro"/>
</dbReference>
<dbReference type="PRINTS" id="PR01607">
    <property type="entry name" value="APYRASEFAMLY"/>
</dbReference>
<feature type="compositionally biased region" description="Basic and acidic residues" evidence="2">
    <location>
        <begin position="638"/>
        <end position="648"/>
    </location>
</feature>
<evidence type="ECO:0000313" key="5">
    <source>
        <dbReference type="Proteomes" id="UP000221165"/>
    </source>
</evidence>
<feature type="compositionally biased region" description="Low complexity" evidence="2">
    <location>
        <begin position="611"/>
        <end position="623"/>
    </location>
</feature>
<dbReference type="InterPro" id="IPR029052">
    <property type="entry name" value="Metallo-depent_PP-like"/>
</dbReference>
<dbReference type="InterPro" id="IPR006179">
    <property type="entry name" value="5_nucleotidase/apyrase"/>
</dbReference>
<evidence type="ECO:0000256" key="1">
    <source>
        <dbReference type="ARBA" id="ARBA00006654"/>
    </source>
</evidence>
<proteinExistence type="inferred from homology"/>
<dbReference type="GO" id="GO:0016787">
    <property type="term" value="F:hydrolase activity"/>
    <property type="evidence" value="ECO:0007669"/>
    <property type="project" value="InterPro"/>
</dbReference>
<dbReference type="Gene3D" id="3.60.21.10">
    <property type="match status" value="1"/>
</dbReference>
<dbReference type="InterPro" id="IPR036907">
    <property type="entry name" value="5'-Nucleotdase_C_sf"/>
</dbReference>
<gene>
    <name evidence="4" type="ORF">CSUI_005592</name>
</gene>
<keyword evidence="5" id="KW-1185">Reference proteome</keyword>
<name>A0A2C6KXE3_9APIC</name>
<dbReference type="RefSeq" id="XP_067922260.1">
    <property type="nucleotide sequence ID" value="XM_068065763.1"/>
</dbReference>
<dbReference type="SUPFAM" id="SSF56300">
    <property type="entry name" value="Metallo-dependent phosphatases"/>
    <property type="match status" value="2"/>
</dbReference>
<protein>
    <submittedName>
        <fullName evidence="4">5-c-terminal domain-containing protein</fullName>
    </submittedName>
</protein>
<feature type="region of interest" description="Disordered" evidence="2">
    <location>
        <begin position="350"/>
        <end position="423"/>
    </location>
</feature>
<reference evidence="4 5" key="1">
    <citation type="journal article" date="2017" name="Int. J. Parasitol.">
        <title>The genome of the protozoan parasite Cystoisospora suis and a reverse vaccinology approach to identify vaccine candidates.</title>
        <authorList>
            <person name="Palmieri N."/>
            <person name="Shrestha A."/>
            <person name="Ruttkowski B."/>
            <person name="Beck T."/>
            <person name="Vogl C."/>
            <person name="Tomley F."/>
            <person name="Blake D.P."/>
            <person name="Joachim A."/>
        </authorList>
    </citation>
    <scope>NUCLEOTIDE SEQUENCE [LARGE SCALE GENOMIC DNA]</scope>
    <source>
        <strain evidence="4 5">Wien I</strain>
    </source>
</reference>
<feature type="compositionally biased region" description="Gly residues" evidence="2">
    <location>
        <begin position="90"/>
        <end position="100"/>
    </location>
</feature>
<feature type="compositionally biased region" description="Polar residues" evidence="2">
    <location>
        <begin position="573"/>
        <end position="603"/>
    </location>
</feature>
<dbReference type="InterPro" id="IPR008334">
    <property type="entry name" value="5'-Nucleotdase_C"/>
</dbReference>
<dbReference type="VEuPathDB" id="ToxoDB:CSUI_005592"/>
<feature type="domain" description="5'-Nucleotidase C-terminal" evidence="3">
    <location>
        <begin position="771"/>
        <end position="921"/>
    </location>
</feature>
<organism evidence="4 5">
    <name type="scientific">Cystoisospora suis</name>
    <dbReference type="NCBI Taxonomy" id="483139"/>
    <lineage>
        <taxon>Eukaryota</taxon>
        <taxon>Sar</taxon>
        <taxon>Alveolata</taxon>
        <taxon>Apicomplexa</taxon>
        <taxon>Conoidasida</taxon>
        <taxon>Coccidia</taxon>
        <taxon>Eucoccidiorida</taxon>
        <taxon>Eimeriorina</taxon>
        <taxon>Sarcocystidae</taxon>
        <taxon>Cystoisospora</taxon>
    </lineage>
</organism>
<evidence type="ECO:0000313" key="4">
    <source>
        <dbReference type="EMBL" id="PHJ20573.1"/>
    </source>
</evidence>
<dbReference type="EMBL" id="MIGC01002695">
    <property type="protein sequence ID" value="PHJ20573.1"/>
    <property type="molecule type" value="Genomic_DNA"/>
</dbReference>
<dbReference type="SUPFAM" id="SSF55816">
    <property type="entry name" value="5'-nucleotidase (syn. UDP-sugar hydrolase), C-terminal domain"/>
    <property type="match status" value="1"/>
</dbReference>
<feature type="compositionally biased region" description="Low complexity" evidence="2">
    <location>
        <begin position="649"/>
        <end position="665"/>
    </location>
</feature>
<feature type="compositionally biased region" description="Basic and acidic residues" evidence="2">
    <location>
        <begin position="554"/>
        <end position="572"/>
    </location>
</feature>
<dbReference type="PANTHER" id="PTHR11575:SF48">
    <property type="entry name" value="5'-NUCLEOTIDASE"/>
    <property type="match status" value="1"/>
</dbReference>
<sequence length="1058" mass="119237">MIENESGDGGDIMEKEFSGALQHRCEKEKTKKKTLYIEKEGRKNKKLDGEKGYEEEGDFCCGDEGEDFFPSSSCLTTKDSSYQSLVSGVDEGGGGGGEGGGDTKKKSLLPSHEQLQRKEHDEAARLLSETESLLSSYRHGSERGVVYTPEDGVYTPEDQPVTALLKKTCERSSPPSLIKTVLPSPCSSFSLSLSPTSYDETTLRKRSNFQLRIVHFNDVYNPLPTLHPSGLLIGGAPSFCTAVKEKKEGDKGLILFSGDIFSPSQISEMTKGRQMADLLNILGVHTACYGNHDLDYGWEWLEVLAGTTNCKWIMSNTWAKQEEGEQRGCFACNGGGVLANAQRYRIFEWGGGGEGREQEGQKKKGEEEKNKKEKKESRQEESTHQGRTRTEKDGDHSKNEDGEGGIGGIGGGGDRIDEEKKENKKKHERILIGIMGLIEEEWIDTLNPHDRDHIVYRDFVMIGKEMCEFFKRRGCDLIIALTHMRWNNDEKLAREVPDIDLILGGHDHEYTTKIINGVPIVKSGSDFREFSSITLYPAFQLREKGTAHMVPPRKGKEDPQEEAQEKKEEQHHSSASLSPHTISNNSSSVEMTGCTYTSESIDNSPLPRNHTSSMATSSTGASSIFPPPSPSLASNSLEEEKNNKKVNETKNPSGLSPSSSLLPHGPLSLSNFETLDEKEEPKKFYRTGRWYISCERVDVNKKSCRSCDEAMREESQGSTGVDASLKIPPSLAYDPDEEVFRMLSSYQSEYSLPENEVLGVFPVPLETRFSLVRREECNSGNWLTDIMREAFETDVALYNSGGIRSDCLFNKGEMITSETLNALLSGLRELCIIDVQGGLFKSILENSVSRYPQLEGRFLQISGLRFSFKPSEAVGHRVVEEEIYIYDRRKKEWMKVEETRLYSVILPRFLLCGGDGFSMFSLCQERPLKDDETVKKYLDLSVLTRFWLRYTSSHASSLHGVHTPEEQEEGGKEEENNKTKRRDEDEEKALGGHKRELRNDVDPTHSTKSYSCHSSTHEEEEIKKKKKSGRDFFSSFEWVHRVHIEEKHPDQWRIRKVE</sequence>
<dbReference type="Gene3D" id="3.90.780.10">
    <property type="entry name" value="5'-Nucleotidase, C-terminal domain"/>
    <property type="match status" value="1"/>
</dbReference>
<feature type="region of interest" description="Disordered" evidence="2">
    <location>
        <begin position="544"/>
        <end position="665"/>
    </location>
</feature>
<feature type="compositionally biased region" description="Gly residues" evidence="2">
    <location>
        <begin position="404"/>
        <end position="413"/>
    </location>
</feature>
<dbReference type="AlphaFoldDB" id="A0A2C6KXE3"/>
<feature type="region of interest" description="Disordered" evidence="2">
    <location>
        <begin position="85"/>
        <end position="107"/>
    </location>
</feature>
<dbReference type="Pfam" id="PF02872">
    <property type="entry name" value="5_nucleotid_C"/>
    <property type="match status" value="1"/>
</dbReference>
<comment type="caution">
    <text evidence="4">The sequence shown here is derived from an EMBL/GenBank/DDBJ whole genome shotgun (WGS) entry which is preliminary data.</text>
</comment>
<comment type="similarity">
    <text evidence="1">Belongs to the 5'-nucleotidase family.</text>
</comment>
<dbReference type="PANTHER" id="PTHR11575">
    <property type="entry name" value="5'-NUCLEOTIDASE-RELATED"/>
    <property type="match status" value="1"/>
</dbReference>
<dbReference type="Proteomes" id="UP000221165">
    <property type="component" value="Unassembled WGS sequence"/>
</dbReference>
<feature type="compositionally biased region" description="Basic and acidic residues" evidence="2">
    <location>
        <begin position="354"/>
        <end position="401"/>
    </location>
</feature>
<dbReference type="OrthoDB" id="10252235at2759"/>
<dbReference type="GeneID" id="94428974"/>
<feature type="region of interest" description="Disordered" evidence="2">
    <location>
        <begin position="958"/>
        <end position="1028"/>
    </location>
</feature>
<feature type="compositionally biased region" description="Basic and acidic residues" evidence="2">
    <location>
        <begin position="12"/>
        <end position="25"/>
    </location>
</feature>
<feature type="compositionally biased region" description="Basic and acidic residues" evidence="2">
    <location>
        <begin position="962"/>
        <end position="1005"/>
    </location>
</feature>